<protein>
    <submittedName>
        <fullName evidence="1">Uncharacterized protein</fullName>
    </submittedName>
</protein>
<evidence type="ECO:0000313" key="2">
    <source>
        <dbReference type="Proteomes" id="UP000824037"/>
    </source>
</evidence>
<comment type="caution">
    <text evidence="1">The sequence shown here is derived from an EMBL/GenBank/DDBJ whole genome shotgun (WGS) entry which is preliminary data.</text>
</comment>
<evidence type="ECO:0000313" key="1">
    <source>
        <dbReference type="EMBL" id="HIZ37687.1"/>
    </source>
</evidence>
<reference evidence="1" key="1">
    <citation type="journal article" date="2021" name="PeerJ">
        <title>Extensive microbial diversity within the chicken gut microbiome revealed by metagenomics and culture.</title>
        <authorList>
            <person name="Gilroy R."/>
            <person name="Ravi A."/>
            <person name="Getino M."/>
            <person name="Pursley I."/>
            <person name="Horton D.L."/>
            <person name="Alikhan N.F."/>
            <person name="Baker D."/>
            <person name="Gharbi K."/>
            <person name="Hall N."/>
            <person name="Watson M."/>
            <person name="Adriaenssens E.M."/>
            <person name="Foster-Nyarko E."/>
            <person name="Jarju S."/>
            <person name="Secka A."/>
            <person name="Antonio M."/>
            <person name="Oren A."/>
            <person name="Chaudhuri R.R."/>
            <person name="La Ragione R."/>
            <person name="Hildebrand F."/>
            <person name="Pallen M.J."/>
        </authorList>
    </citation>
    <scope>NUCLEOTIDE SEQUENCE</scope>
    <source>
        <strain evidence="1">ChiGjej4B4-7305</strain>
    </source>
</reference>
<proteinExistence type="predicted"/>
<dbReference type="Gene3D" id="1.10.620.20">
    <property type="entry name" value="Ribonucleotide Reductase, subunit A"/>
    <property type="match status" value="1"/>
</dbReference>
<dbReference type="Proteomes" id="UP000824037">
    <property type="component" value="Unassembled WGS sequence"/>
</dbReference>
<dbReference type="AlphaFoldDB" id="A0A9D2J697"/>
<sequence length="270" mass="29618">MPATFDVKTYTRTPIDLRPANLDLATLTGLDPATLAALRYLWQVEHGVLDLMRDVLVTPTHAESEVTAFLVTWGYEQYWLATSLREVLTTNGAELDQEGDAVVGRLLRGWDERARPILHSVRTNLLGEQVVAGHLTTGWLDTAVLGLCYRRLAAVAPVCAPLTEAVLPMKERHLAFYTAQLQQRTPDPGAIRHARRAARAWRWPGARYAGHSALHPVAELLLADPAARPDVCRVDARVQALLGVAAGTPVRSALGRFVRGGNRSAGFRVQ</sequence>
<gene>
    <name evidence="1" type="ORF">H9815_18070</name>
</gene>
<dbReference type="EMBL" id="DXBY01000311">
    <property type="protein sequence ID" value="HIZ37687.1"/>
    <property type="molecule type" value="Genomic_DNA"/>
</dbReference>
<organism evidence="1 2">
    <name type="scientific">Candidatus Ruania gallistercoris</name>
    <dbReference type="NCBI Taxonomy" id="2838746"/>
    <lineage>
        <taxon>Bacteria</taxon>
        <taxon>Bacillati</taxon>
        <taxon>Actinomycetota</taxon>
        <taxon>Actinomycetes</taxon>
        <taxon>Micrococcales</taxon>
        <taxon>Ruaniaceae</taxon>
        <taxon>Ruania</taxon>
    </lineage>
</organism>
<accession>A0A9D2J697</accession>
<name>A0A9D2J697_9MICO</name>
<reference evidence="1" key="2">
    <citation type="submission" date="2021-04" db="EMBL/GenBank/DDBJ databases">
        <authorList>
            <person name="Gilroy R."/>
        </authorList>
    </citation>
    <scope>NUCLEOTIDE SEQUENCE</scope>
    <source>
        <strain evidence="1">ChiGjej4B4-7305</strain>
    </source>
</reference>
<dbReference type="GO" id="GO:0016491">
    <property type="term" value="F:oxidoreductase activity"/>
    <property type="evidence" value="ECO:0007669"/>
    <property type="project" value="InterPro"/>
</dbReference>
<dbReference type="InterPro" id="IPR012348">
    <property type="entry name" value="RNR-like"/>
</dbReference>